<protein>
    <submittedName>
        <fullName evidence="4">ChaN family lipoprotein</fullName>
    </submittedName>
</protein>
<keyword evidence="4" id="KW-0449">Lipoprotein</keyword>
<dbReference type="SUPFAM" id="SSF159501">
    <property type="entry name" value="EreA/ChaN-like"/>
    <property type="match status" value="1"/>
</dbReference>
<reference evidence="4 5" key="1">
    <citation type="submission" date="2024-01" db="EMBL/GenBank/DDBJ databases">
        <title>Mesobacterium rodlantinim sp. nov., isolated from shallow sea hydrothermal systems off Kueishantao Island.</title>
        <authorList>
            <person name="Su Z."/>
            <person name="Tang K."/>
        </authorList>
    </citation>
    <scope>NUCLEOTIDE SEQUENCE [LARGE SCALE GENOMIC DNA]</scope>
    <source>
        <strain evidence="4 5">TK19101</strain>
    </source>
</reference>
<accession>A0ABU6HER4</accession>
<dbReference type="RefSeq" id="WP_326296409.1">
    <property type="nucleotide sequence ID" value="NZ_JAYLLH010000005.1"/>
</dbReference>
<feature type="domain" description="Haem-binding uptake Tiki superfamily ChaN" evidence="3">
    <location>
        <begin position="17"/>
        <end position="212"/>
    </location>
</feature>
<dbReference type="CDD" id="cd14727">
    <property type="entry name" value="ChanN-like"/>
    <property type="match status" value="1"/>
</dbReference>
<evidence type="ECO:0000256" key="2">
    <source>
        <dbReference type="SAM" id="SignalP"/>
    </source>
</evidence>
<evidence type="ECO:0000256" key="1">
    <source>
        <dbReference type="SAM" id="MobiDB-lite"/>
    </source>
</evidence>
<feature type="region of interest" description="Disordered" evidence="1">
    <location>
        <begin position="226"/>
        <end position="262"/>
    </location>
</feature>
<feature type="signal peptide" evidence="2">
    <location>
        <begin position="1"/>
        <end position="17"/>
    </location>
</feature>
<dbReference type="Proteomes" id="UP001348149">
    <property type="component" value="Unassembled WGS sequence"/>
</dbReference>
<feature type="chain" id="PRO_5046984415" evidence="2">
    <location>
        <begin position="18"/>
        <end position="262"/>
    </location>
</feature>
<evidence type="ECO:0000259" key="3">
    <source>
        <dbReference type="Pfam" id="PF04187"/>
    </source>
</evidence>
<evidence type="ECO:0000313" key="5">
    <source>
        <dbReference type="Proteomes" id="UP001348149"/>
    </source>
</evidence>
<sequence length="262" mass="27837">MRHLIACLALAAAPVFAADLQGVDVVFLGEQHDNPHHHARQAELTADLSPKALVFEMLTAEQATQVTPDLIGDEAALEAALGWNDSGWPDFSMYYPIFAAAPQARVYGAAVPRDAARAAMSDVVAAFDGDAAAFGLDQPLPEDQQAAREELQQAAHCNALPPEMLPMMVSVQRLRDAELARQAKLAYQATGGPVVVITGNGHAREDWGAPVALAAAAPDLTIAALGQGEDDRDPEGRFDTVAHSPSIEREDPCEAFLKSRGN</sequence>
<gene>
    <name evidence="4" type="ORF">VK792_05780</name>
</gene>
<dbReference type="Gene3D" id="3.40.50.11550">
    <property type="match status" value="2"/>
</dbReference>
<evidence type="ECO:0000313" key="4">
    <source>
        <dbReference type="EMBL" id="MEC3860786.1"/>
    </source>
</evidence>
<comment type="caution">
    <text evidence="4">The sequence shown here is derived from an EMBL/GenBank/DDBJ whole genome shotgun (WGS) entry which is preliminary data.</text>
</comment>
<dbReference type="InterPro" id="IPR007314">
    <property type="entry name" value="Cofac_haem-bd_dom"/>
</dbReference>
<feature type="compositionally biased region" description="Basic and acidic residues" evidence="1">
    <location>
        <begin position="234"/>
        <end position="252"/>
    </location>
</feature>
<dbReference type="Pfam" id="PF04187">
    <property type="entry name" value="Cofac_haem_bdg"/>
    <property type="match status" value="1"/>
</dbReference>
<name>A0ABU6HER4_9RHOB</name>
<keyword evidence="5" id="KW-1185">Reference proteome</keyword>
<organism evidence="4 5">
    <name type="scientific">Mesobacterium hydrothermale</name>
    <dbReference type="NCBI Taxonomy" id="3111907"/>
    <lineage>
        <taxon>Bacteria</taxon>
        <taxon>Pseudomonadati</taxon>
        <taxon>Pseudomonadota</taxon>
        <taxon>Alphaproteobacteria</taxon>
        <taxon>Rhodobacterales</taxon>
        <taxon>Roseobacteraceae</taxon>
        <taxon>Mesobacterium</taxon>
    </lineage>
</organism>
<proteinExistence type="predicted"/>
<dbReference type="EMBL" id="JAYLLH010000005">
    <property type="protein sequence ID" value="MEC3860786.1"/>
    <property type="molecule type" value="Genomic_DNA"/>
</dbReference>
<keyword evidence="2" id="KW-0732">Signal</keyword>